<dbReference type="EMBL" id="CVRR01000019">
    <property type="protein sequence ID" value="CRL37997.1"/>
    <property type="molecule type" value="Genomic_DNA"/>
</dbReference>
<dbReference type="SUPFAM" id="SSF54631">
    <property type="entry name" value="CBS-domain pair"/>
    <property type="match status" value="1"/>
</dbReference>
<dbReference type="InterPro" id="IPR044751">
    <property type="entry name" value="Ion_transp-like_CBS"/>
</dbReference>
<dbReference type="InterPro" id="IPR036318">
    <property type="entry name" value="FAD-bd_PCMH-like_sf"/>
</dbReference>
<dbReference type="InterPro" id="IPR051676">
    <property type="entry name" value="UPF0053_domain"/>
</dbReference>
<keyword evidence="1" id="KW-0677">Repeat</keyword>
<dbReference type="PANTHER" id="PTHR43099">
    <property type="entry name" value="UPF0053 PROTEIN YRKA"/>
    <property type="match status" value="1"/>
</dbReference>
<evidence type="ECO:0000256" key="2">
    <source>
        <dbReference type="ARBA" id="ARBA00023122"/>
    </source>
</evidence>
<dbReference type="Proteomes" id="UP000049979">
    <property type="component" value="Unassembled WGS sequence"/>
</dbReference>
<dbReference type="PROSITE" id="PS51371">
    <property type="entry name" value="CBS"/>
    <property type="match status" value="1"/>
</dbReference>
<dbReference type="STRING" id="301302.ERS852420_00634"/>
<dbReference type="InterPro" id="IPR046342">
    <property type="entry name" value="CBS_dom_sf"/>
</dbReference>
<evidence type="ECO:0000256" key="4">
    <source>
        <dbReference type="SAM" id="MobiDB-lite"/>
    </source>
</evidence>
<evidence type="ECO:0000313" key="7">
    <source>
        <dbReference type="Proteomes" id="UP000049979"/>
    </source>
</evidence>
<feature type="region of interest" description="Disordered" evidence="4">
    <location>
        <begin position="283"/>
        <end position="302"/>
    </location>
</feature>
<dbReference type="FunFam" id="3.10.580.10:FF:000002">
    <property type="entry name" value="Magnesium/cobalt efflux protein CorC"/>
    <property type="match status" value="1"/>
</dbReference>
<evidence type="ECO:0000256" key="3">
    <source>
        <dbReference type="PROSITE-ProRule" id="PRU00703"/>
    </source>
</evidence>
<dbReference type="Gene3D" id="3.30.465.10">
    <property type="match status" value="1"/>
</dbReference>
<dbReference type="InterPro" id="IPR005170">
    <property type="entry name" value="Transptr-assoc_dom"/>
</dbReference>
<organism evidence="6 7">
    <name type="scientific">Roseburia faecis</name>
    <dbReference type="NCBI Taxonomy" id="301302"/>
    <lineage>
        <taxon>Bacteria</taxon>
        <taxon>Bacillati</taxon>
        <taxon>Bacillota</taxon>
        <taxon>Clostridia</taxon>
        <taxon>Lachnospirales</taxon>
        <taxon>Lachnospiraceae</taxon>
        <taxon>Roseburia</taxon>
    </lineage>
</organism>
<evidence type="ECO:0000259" key="5">
    <source>
        <dbReference type="PROSITE" id="PS51371"/>
    </source>
</evidence>
<dbReference type="InterPro" id="IPR016169">
    <property type="entry name" value="FAD-bd_PCMH_sub2"/>
</dbReference>
<sequence length="302" mass="34182">MDDSASSGRTNIFKKIIGFLNPSSHEDDVTEEEIISMVNEGHEQGVLRASEAEMIHNIFEFGDKEAKDIMTHRKNLIAIDGELSYNDAVPFIIENNKSRYPVYLEDIDNIIGVLHIKDAFAFAQKNEVFRTSIKDIKGLIREVDFVPETLNIHTLFKKMQAKKSHLVIVVDEYGQTSGAVAMEDILEEIVGNIEDEHDEEEQLIRQNTDGSYTMSGFASLSDVAETLQIPVNDDDFDTLNGFLVSLMEKIPNDGETARLQAYGYEFSIRKVKDKMIREVLVKKADAKHQRPEDDPLARNGKE</sequence>
<dbReference type="Pfam" id="PF00571">
    <property type="entry name" value="CBS"/>
    <property type="match status" value="2"/>
</dbReference>
<protein>
    <recommendedName>
        <fullName evidence="5">CBS domain-containing protein</fullName>
    </recommendedName>
</protein>
<feature type="domain" description="CBS" evidence="5">
    <location>
        <begin position="139"/>
        <end position="199"/>
    </location>
</feature>
<reference evidence="7" key="1">
    <citation type="submission" date="2015-05" db="EMBL/GenBank/DDBJ databases">
        <authorList>
            <consortium name="Pathogen Informatics"/>
        </authorList>
    </citation>
    <scope>NUCLEOTIDE SEQUENCE [LARGE SCALE GENOMIC DNA]</scope>
    <source>
        <strain evidence="7">M72</strain>
    </source>
</reference>
<gene>
    <name evidence="6" type="ORF">M72_05461</name>
</gene>
<evidence type="ECO:0000256" key="1">
    <source>
        <dbReference type="ARBA" id="ARBA00022737"/>
    </source>
</evidence>
<dbReference type="GeneID" id="99746144"/>
<dbReference type="PANTHER" id="PTHR43099:SF2">
    <property type="entry name" value="UPF0053 PROTEIN YRKA"/>
    <property type="match status" value="1"/>
</dbReference>
<dbReference type="AlphaFoldDB" id="A0A0M6WMK1"/>
<dbReference type="SMART" id="SM01091">
    <property type="entry name" value="CorC_HlyC"/>
    <property type="match status" value="1"/>
</dbReference>
<dbReference type="GO" id="GO:0050660">
    <property type="term" value="F:flavin adenine dinucleotide binding"/>
    <property type="evidence" value="ECO:0007669"/>
    <property type="project" value="InterPro"/>
</dbReference>
<dbReference type="RefSeq" id="WP_082413832.1">
    <property type="nucleotide sequence ID" value="NZ_CP173697.1"/>
</dbReference>
<dbReference type="InterPro" id="IPR000644">
    <property type="entry name" value="CBS_dom"/>
</dbReference>
<name>A0A0M6WMK1_9FIRM</name>
<dbReference type="OrthoDB" id="9798188at2"/>
<keyword evidence="7" id="KW-1185">Reference proteome</keyword>
<dbReference type="CDD" id="cd04590">
    <property type="entry name" value="CBS_pair_CorC_HlyC_assoc"/>
    <property type="match status" value="1"/>
</dbReference>
<accession>A0A0M6WMK1</accession>
<dbReference type="SUPFAM" id="SSF56176">
    <property type="entry name" value="FAD-binding/transporter-associated domain-like"/>
    <property type="match status" value="1"/>
</dbReference>
<dbReference type="Pfam" id="PF03471">
    <property type="entry name" value="CorC_HlyC"/>
    <property type="match status" value="1"/>
</dbReference>
<keyword evidence="2 3" id="KW-0129">CBS domain</keyword>
<proteinExistence type="predicted"/>
<evidence type="ECO:0000313" key="6">
    <source>
        <dbReference type="EMBL" id="CRL37997.1"/>
    </source>
</evidence>
<dbReference type="Gene3D" id="3.10.580.10">
    <property type="entry name" value="CBS-domain"/>
    <property type="match status" value="1"/>
</dbReference>